<dbReference type="GO" id="GO:0016020">
    <property type="term" value="C:membrane"/>
    <property type="evidence" value="ECO:0007669"/>
    <property type="project" value="InterPro"/>
</dbReference>
<dbReference type="Pfam" id="PF00082">
    <property type="entry name" value="Peptidase_S8"/>
    <property type="match status" value="1"/>
</dbReference>
<evidence type="ECO:0000256" key="10">
    <source>
        <dbReference type="PROSITE-ProRule" id="PRU01240"/>
    </source>
</evidence>
<sequence>MQNGSKTWKKFVSVAMIAGLVASNGVMTASATSGDKEKANEKDLQAINVLSNEKAELIKQLKKKENAEMVQKDALDPNEEVRVIVEVEGQSAVEVASAKGVQYKTLSKSEKEQIESKLVKAHANVKKTISSKGVELNSEFEYTTAFNGFSGQVKYSDVQKIKELPNVKNVYIANEYERPEAKPDMTTSHDFIQSRQVWADSKFQGEGMVVAVIDTGIDPDHKDFNITDESKVDLTKSDVEGLVSKDGLKGAYQNVKVPYAYNYYDKNAEIQDDGPDASMHGMHVAGTVGANGNEDEGGLKGVAPESQILGMKVFSNDVNFPSTFSDIYLAAIDDAVKLGADVLNMSLGSTSSFYDADSAEDKAITNAVNNGIVSAVSAGNSGHIGYGYDNPHYDNPDYGLVGSPGLNKDTIQVAATGNVVNHYTHEVEFDEFTVEGFGVDDWTDFEVQGDDIEVVSLKELTGNPNALGAASDYEGIDVEGKVVVVERGEHTFIDKTNWAAAAGAAGIIVYNSTSNVFYKDQGGWDIPFMKITREDGLELEAALAEDGELGADVEQTNVEEGPEVGRATDFTSWGVTPDLEFKPELSAPGGNILSTLENDKYGVMSGTSMAAPHVAGGAALVQQYLKNHDEFKNLSLEERTRLAKVLLLNTADITHGKSGDTISPRRQGAGMMQLNGAVTTPVILTEKATNEAKVNVKDFTENSFTFTLKAENLTDKEATYSVDTSVLVDMFQEDGEVTSNLLKSGALEGAKVSAPETVTVPANGTTDVTVTIDISEGKVPGLDKDGNSITKALEEDVFVEGFVKLTAEEGSSNPDLVLPYISFYGEWDRPDIIDSFGVEEKDEPHFYQQYYDLYNIEDADDGVYYYDLVEVDGELVYPVSPNNDGLNDKINGNITLLRNADELQTNILNAEGEKVRTVNIEKDVRKNYFNGGSGTFLSYSEARAWDGKVKGEVAADGLYEYEYKAKVDYEEADWQSKKLPVYIDTTAPEASVTVNEDDNTLEVSLSDEGVGVAFFSVNVDGERLPVEGYFDASETVIDLDEFGLDASEADLIEIIAYDHAYNAGYAISNADDTVKPVIYVDDNGPAALGLYGTNTVPVKGYVVEENLKTLKVNGKEVAFTETDKGFAFDTTIELETGRHDVKFEATDYNGNTSSIIRPVYVDTVNPTLAIDAPGVVDQDEESVEFDITVKDNFNLVKLSLDGDVLYNQDVFDEITVADPVSKTVTAKVDLAPGLNTFKVVAEDGAGNKVEKEVKIDRSDSELRAERISGADRYITAVELSQEGWESSDTVVLARGDNYADALAGVPLAKKHDAPLLLSRTAKLPADTYEEIKRLGAKTVHVLGGTGAISDAVVKQLKSDGITVERISGADRFETAAKIAEKFGKSESAIVVSGTNFPDALSVASYAGSEGTPILLSRTDSVPNATKAALVKLGVENSLIIGGTGAISEKAASELPNSFRISGADRYKTSLEVAKYFGNPTDTVYVATGKSYADALAGGALAAKDDTGVYLVGKSVPAELGEHLQKNGVEYVKVIGGSQAVSDDILKQLDEYLNNK</sequence>
<feature type="active site" description="Charge relay system" evidence="9 10">
    <location>
        <position position="280"/>
    </location>
</feature>
<dbReference type="Gene3D" id="2.60.40.4070">
    <property type="match status" value="1"/>
</dbReference>
<keyword evidence="8 10" id="KW-0720">Serine protease</keyword>
<dbReference type="InterPro" id="IPR003137">
    <property type="entry name" value="PA_domain"/>
</dbReference>
<keyword evidence="6" id="KW-0677">Repeat</keyword>
<keyword evidence="2" id="KW-0134">Cell wall</keyword>
<dbReference type="InterPro" id="IPR050131">
    <property type="entry name" value="Peptidase_S8_subtilisin-like"/>
</dbReference>
<name>A0A1C7E8Y9_9BACL</name>
<keyword evidence="3" id="KW-0964">Secreted</keyword>
<dbReference type="RefSeq" id="WP_068869976.1">
    <property type="nucleotide sequence ID" value="NZ_CP016539.2"/>
</dbReference>
<dbReference type="PRINTS" id="PR00723">
    <property type="entry name" value="SUBTILISIN"/>
</dbReference>
<feature type="signal peptide" evidence="12">
    <location>
        <begin position="1"/>
        <end position="28"/>
    </location>
</feature>
<dbReference type="InterPro" id="IPR013783">
    <property type="entry name" value="Ig-like_fold"/>
</dbReference>
<feature type="chain" id="PRO_5039060574" description="Lactocepin" evidence="12">
    <location>
        <begin position="29"/>
        <end position="1555"/>
    </location>
</feature>
<accession>A0A1C7E8Y9</accession>
<evidence type="ECO:0000256" key="3">
    <source>
        <dbReference type="ARBA" id="ARBA00022525"/>
    </source>
</evidence>
<reference evidence="16" key="1">
    <citation type="submission" date="2016-10" db="EMBL/GenBank/DDBJ databases">
        <authorList>
            <person name="See-Too W.S."/>
        </authorList>
    </citation>
    <scope>NUCLEOTIDE SEQUENCE [LARGE SCALE GENOMIC DNA]</scope>
    <source>
        <strain evidence="16">DSM 23997</strain>
    </source>
</reference>
<keyword evidence="7 10" id="KW-0378">Hydrolase</keyword>
<dbReference type="GO" id="GO:0006508">
    <property type="term" value="P:proteolysis"/>
    <property type="evidence" value="ECO:0007669"/>
    <property type="project" value="UniProtKB-KW"/>
</dbReference>
<dbReference type="STRING" id="1038856.BBI15_07970"/>
<dbReference type="InterPro" id="IPR036852">
    <property type="entry name" value="Peptidase_S8/S53_dom_sf"/>
</dbReference>
<dbReference type="EMBL" id="CP016539">
    <property type="protein sequence ID" value="ANU20155.1"/>
    <property type="molecule type" value="Genomic_DNA"/>
</dbReference>
<keyword evidence="17" id="KW-1185">Reference proteome</keyword>
<evidence type="ECO:0000256" key="7">
    <source>
        <dbReference type="ARBA" id="ARBA00022801"/>
    </source>
</evidence>
<evidence type="ECO:0000256" key="2">
    <source>
        <dbReference type="ARBA" id="ARBA00022512"/>
    </source>
</evidence>
<evidence type="ECO:0000256" key="1">
    <source>
        <dbReference type="ARBA" id="ARBA00011073"/>
    </source>
</evidence>
<evidence type="ECO:0000256" key="12">
    <source>
        <dbReference type="SAM" id="SignalP"/>
    </source>
</evidence>
<dbReference type="Gene3D" id="3.40.50.200">
    <property type="entry name" value="Peptidase S8/S53 domain"/>
    <property type="match status" value="1"/>
</dbReference>
<dbReference type="PROSITE" id="PS51892">
    <property type="entry name" value="SUBTILASE"/>
    <property type="match status" value="1"/>
</dbReference>
<feature type="domain" description="Peptidase S8/S53" evidence="13">
    <location>
        <begin position="205"/>
        <end position="670"/>
    </location>
</feature>
<dbReference type="KEGG" id="ppla:BBI15_07970"/>
<keyword evidence="5 12" id="KW-0732">Signal</keyword>
<dbReference type="PROSITE" id="PS00137">
    <property type="entry name" value="SUBTILASE_HIS"/>
    <property type="match status" value="1"/>
</dbReference>
<dbReference type="Gene3D" id="3.40.50.12090">
    <property type="match status" value="2"/>
</dbReference>
<dbReference type="Proteomes" id="UP000092650">
    <property type="component" value="Chromosome"/>
</dbReference>
<evidence type="ECO:0000313" key="16">
    <source>
        <dbReference type="EMBL" id="ANU20155.1"/>
    </source>
</evidence>
<evidence type="ECO:0000256" key="6">
    <source>
        <dbReference type="ARBA" id="ARBA00022737"/>
    </source>
</evidence>
<dbReference type="PANTHER" id="PTHR43806:SF11">
    <property type="entry name" value="CEREVISIN-RELATED"/>
    <property type="match status" value="1"/>
</dbReference>
<feature type="domain" description="PA" evidence="14">
    <location>
        <begin position="464"/>
        <end position="539"/>
    </location>
</feature>
<evidence type="ECO:0000256" key="8">
    <source>
        <dbReference type="ARBA" id="ARBA00022825"/>
    </source>
</evidence>
<feature type="active site" description="Charge relay system" evidence="9 10">
    <location>
        <position position="214"/>
    </location>
</feature>
<dbReference type="GO" id="GO:0004252">
    <property type="term" value="F:serine-type endopeptidase activity"/>
    <property type="evidence" value="ECO:0007669"/>
    <property type="project" value="UniProtKB-UniRule"/>
</dbReference>
<gene>
    <name evidence="16" type="ORF">BBI15_07970</name>
</gene>
<dbReference type="InterPro" id="IPR015500">
    <property type="entry name" value="Peptidase_S8_subtilisin-rel"/>
</dbReference>
<evidence type="ECO:0000256" key="11">
    <source>
        <dbReference type="RuleBase" id="RU003355"/>
    </source>
</evidence>
<dbReference type="Pfam" id="PF04122">
    <property type="entry name" value="CW_binding_2"/>
    <property type="match status" value="3"/>
</dbReference>
<feature type="active site" description="Charge relay system" evidence="9 10">
    <location>
        <position position="608"/>
    </location>
</feature>
<evidence type="ECO:0000256" key="4">
    <source>
        <dbReference type="ARBA" id="ARBA00022670"/>
    </source>
</evidence>
<dbReference type="SUPFAM" id="SSF52743">
    <property type="entry name" value="Subtilisin-like"/>
    <property type="match status" value="1"/>
</dbReference>
<dbReference type="PROSITE" id="PS00138">
    <property type="entry name" value="SUBTILASE_SER"/>
    <property type="match status" value="1"/>
</dbReference>
<evidence type="ECO:0000256" key="5">
    <source>
        <dbReference type="ARBA" id="ARBA00022729"/>
    </source>
</evidence>
<dbReference type="InterPro" id="IPR000209">
    <property type="entry name" value="Peptidase_S8/S53_dom"/>
</dbReference>
<keyword evidence="4 10" id="KW-0645">Protease</keyword>
<dbReference type="InterPro" id="IPR023827">
    <property type="entry name" value="Peptidase_S8_Asp-AS"/>
</dbReference>
<dbReference type="InterPro" id="IPR046450">
    <property type="entry name" value="PA_dom_sf"/>
</dbReference>
<dbReference type="Gene3D" id="2.60.40.10">
    <property type="entry name" value="Immunoglobulins"/>
    <property type="match status" value="1"/>
</dbReference>
<evidence type="ECO:0000259" key="14">
    <source>
        <dbReference type="Pfam" id="PF02225"/>
    </source>
</evidence>
<dbReference type="CDD" id="cd07475">
    <property type="entry name" value="Peptidases_S8_C5a_Peptidase"/>
    <property type="match status" value="1"/>
</dbReference>
<organism evidence="16 17">
    <name type="scientific">Planococcus plakortidis</name>
    <dbReference type="NCBI Taxonomy" id="1038856"/>
    <lineage>
        <taxon>Bacteria</taxon>
        <taxon>Bacillati</taxon>
        <taxon>Bacillota</taxon>
        <taxon>Bacilli</taxon>
        <taxon>Bacillales</taxon>
        <taxon>Caryophanaceae</taxon>
        <taxon>Planococcus</taxon>
    </lineage>
</organism>
<dbReference type="SUPFAM" id="SSF52025">
    <property type="entry name" value="PA domain"/>
    <property type="match status" value="1"/>
</dbReference>
<evidence type="ECO:0000259" key="13">
    <source>
        <dbReference type="Pfam" id="PF00082"/>
    </source>
</evidence>
<dbReference type="PANTHER" id="PTHR43806">
    <property type="entry name" value="PEPTIDASE S8"/>
    <property type="match status" value="1"/>
</dbReference>
<dbReference type="Pfam" id="PF02225">
    <property type="entry name" value="PA"/>
    <property type="match status" value="1"/>
</dbReference>
<comment type="similarity">
    <text evidence="1 10 11">Belongs to the peptidase S8 family.</text>
</comment>
<dbReference type="Gene3D" id="3.50.30.30">
    <property type="match status" value="1"/>
</dbReference>
<dbReference type="InterPro" id="IPR010435">
    <property type="entry name" value="C5a/SBT2-like_Fn3"/>
</dbReference>
<dbReference type="InterPro" id="IPR022398">
    <property type="entry name" value="Peptidase_S8_His-AS"/>
</dbReference>
<dbReference type="Gene3D" id="2.60.40.1710">
    <property type="entry name" value="Subtilisin-like superfamily"/>
    <property type="match status" value="1"/>
</dbReference>
<evidence type="ECO:0008006" key="18">
    <source>
        <dbReference type="Google" id="ProtNLM"/>
    </source>
</evidence>
<dbReference type="InterPro" id="IPR023828">
    <property type="entry name" value="Peptidase_S8_Ser-AS"/>
</dbReference>
<evidence type="ECO:0000259" key="15">
    <source>
        <dbReference type="Pfam" id="PF06280"/>
    </source>
</evidence>
<feature type="domain" description="C5a peptidase/Subtilisin-like protease SBT2-like Fn3-like" evidence="15">
    <location>
        <begin position="694"/>
        <end position="820"/>
    </location>
</feature>
<dbReference type="Pfam" id="PF06280">
    <property type="entry name" value="fn3_5"/>
    <property type="match status" value="1"/>
</dbReference>
<dbReference type="InterPro" id="IPR034216">
    <property type="entry name" value="C5a_Peptidase"/>
</dbReference>
<proteinExistence type="inferred from homology"/>
<protein>
    <recommendedName>
        <fullName evidence="18">Lactocepin</fullName>
    </recommendedName>
</protein>
<evidence type="ECO:0000256" key="9">
    <source>
        <dbReference type="PIRSR" id="PIRSR615500-1"/>
    </source>
</evidence>
<evidence type="ECO:0000313" key="17">
    <source>
        <dbReference type="Proteomes" id="UP000092650"/>
    </source>
</evidence>
<dbReference type="InterPro" id="IPR007253">
    <property type="entry name" value="Cell_wall-bd_2"/>
</dbReference>
<dbReference type="PROSITE" id="PS00136">
    <property type="entry name" value="SUBTILASE_ASP"/>
    <property type="match status" value="1"/>
</dbReference>